<organism evidence="11 12">
    <name type="scientific">Sarocladium strictum</name>
    <name type="common">Black bundle disease fungus</name>
    <name type="synonym">Acremonium strictum</name>
    <dbReference type="NCBI Taxonomy" id="5046"/>
    <lineage>
        <taxon>Eukaryota</taxon>
        <taxon>Fungi</taxon>
        <taxon>Dikarya</taxon>
        <taxon>Ascomycota</taxon>
        <taxon>Pezizomycotina</taxon>
        <taxon>Sordariomycetes</taxon>
        <taxon>Hypocreomycetidae</taxon>
        <taxon>Hypocreales</taxon>
        <taxon>Sarocladiaceae</taxon>
        <taxon>Sarocladium</taxon>
    </lineage>
</organism>
<dbReference type="GO" id="GO:0016020">
    <property type="term" value="C:membrane"/>
    <property type="evidence" value="ECO:0007669"/>
    <property type="project" value="UniProtKB-SubCell"/>
</dbReference>
<keyword evidence="7 10" id="KW-1133">Transmembrane helix</keyword>
<feature type="transmembrane region" description="Helical" evidence="10">
    <location>
        <begin position="248"/>
        <end position="268"/>
    </location>
</feature>
<dbReference type="EMBL" id="JAPDFR010000001">
    <property type="protein sequence ID" value="KAK0392864.1"/>
    <property type="molecule type" value="Genomic_DNA"/>
</dbReference>
<evidence type="ECO:0000256" key="9">
    <source>
        <dbReference type="SAM" id="MobiDB-lite"/>
    </source>
</evidence>
<accession>A0AA39GTF8</accession>
<proteinExistence type="inferred from homology"/>
<dbReference type="NCBIfam" id="TIGR00727">
    <property type="entry name" value="ISP4_OPT"/>
    <property type="match status" value="1"/>
</dbReference>
<evidence type="ECO:0000256" key="10">
    <source>
        <dbReference type="SAM" id="Phobius"/>
    </source>
</evidence>
<keyword evidence="3" id="KW-0813">Transport</keyword>
<dbReference type="InterPro" id="IPR004648">
    <property type="entry name" value="Oligpept_transpt"/>
</dbReference>
<evidence type="ECO:0000256" key="8">
    <source>
        <dbReference type="ARBA" id="ARBA00023136"/>
    </source>
</evidence>
<feature type="transmembrane region" description="Helical" evidence="10">
    <location>
        <begin position="427"/>
        <end position="447"/>
    </location>
</feature>
<feature type="transmembrane region" description="Helical" evidence="10">
    <location>
        <begin position="586"/>
        <end position="606"/>
    </location>
</feature>
<evidence type="ECO:0000256" key="1">
    <source>
        <dbReference type="ARBA" id="ARBA00004141"/>
    </source>
</evidence>
<feature type="transmembrane region" description="Helical" evidence="10">
    <location>
        <begin position="501"/>
        <end position="519"/>
    </location>
</feature>
<keyword evidence="8 10" id="KW-0472">Membrane</keyword>
<reference evidence="11" key="1">
    <citation type="submission" date="2022-10" db="EMBL/GenBank/DDBJ databases">
        <title>Determination and structural analysis of whole genome sequence of Sarocladium strictum F4-1.</title>
        <authorList>
            <person name="Hu L."/>
            <person name="Jiang Y."/>
        </authorList>
    </citation>
    <scope>NUCLEOTIDE SEQUENCE</scope>
    <source>
        <strain evidence="11">F4-1</strain>
    </source>
</reference>
<feature type="transmembrane region" description="Helical" evidence="10">
    <location>
        <begin position="668"/>
        <end position="688"/>
    </location>
</feature>
<gene>
    <name evidence="11" type="ORF">NLU13_2358</name>
</gene>
<evidence type="ECO:0000313" key="12">
    <source>
        <dbReference type="Proteomes" id="UP001175261"/>
    </source>
</evidence>
<evidence type="ECO:0000313" key="11">
    <source>
        <dbReference type="EMBL" id="KAK0392864.1"/>
    </source>
</evidence>
<evidence type="ECO:0008006" key="13">
    <source>
        <dbReference type="Google" id="ProtNLM"/>
    </source>
</evidence>
<feature type="transmembrane region" description="Helical" evidence="10">
    <location>
        <begin position="813"/>
        <end position="829"/>
    </location>
</feature>
<feature type="region of interest" description="Disordered" evidence="9">
    <location>
        <begin position="1"/>
        <end position="44"/>
    </location>
</feature>
<keyword evidence="4 10" id="KW-0812">Transmembrane</keyword>
<keyword evidence="6" id="KW-0653">Protein transport</keyword>
<dbReference type="Pfam" id="PF03169">
    <property type="entry name" value="OPT"/>
    <property type="match status" value="1"/>
</dbReference>
<comment type="caution">
    <text evidence="11">The sequence shown here is derived from an EMBL/GenBank/DDBJ whole genome shotgun (WGS) entry which is preliminary data.</text>
</comment>
<evidence type="ECO:0000256" key="2">
    <source>
        <dbReference type="ARBA" id="ARBA00008807"/>
    </source>
</evidence>
<keyword evidence="5" id="KW-0571">Peptide transport</keyword>
<feature type="transmembrane region" description="Helical" evidence="10">
    <location>
        <begin position="280"/>
        <end position="304"/>
    </location>
</feature>
<name>A0AA39GTF8_SARSR</name>
<evidence type="ECO:0000256" key="4">
    <source>
        <dbReference type="ARBA" id="ARBA00022692"/>
    </source>
</evidence>
<evidence type="ECO:0000256" key="3">
    <source>
        <dbReference type="ARBA" id="ARBA00022448"/>
    </source>
</evidence>
<feature type="transmembrane region" description="Helical" evidence="10">
    <location>
        <begin position="560"/>
        <end position="580"/>
    </location>
</feature>
<dbReference type="Proteomes" id="UP001175261">
    <property type="component" value="Unassembled WGS sequence"/>
</dbReference>
<comment type="similarity">
    <text evidence="2">Belongs to the oligopeptide OPT transporter family.</text>
</comment>
<evidence type="ECO:0000256" key="5">
    <source>
        <dbReference type="ARBA" id="ARBA00022856"/>
    </source>
</evidence>
<feature type="transmembrane region" description="Helical" evidence="10">
    <location>
        <begin position="709"/>
        <end position="727"/>
    </location>
</feature>
<feature type="transmembrane region" description="Helical" evidence="10">
    <location>
        <begin position="201"/>
        <end position="220"/>
    </location>
</feature>
<dbReference type="NCBIfam" id="TIGR00728">
    <property type="entry name" value="OPT_sfam"/>
    <property type="match status" value="1"/>
</dbReference>
<sequence>MTQIENTSNEKPTAGRDTEVSKSVGVDEVEPVITQRDPNSTGEKTVLTPEMCQRIAAMYGKKAEDDNLAPSRDVQYIVDKIQSMTEEEAIRILTEAVEYHSNDPNFPQMTMEKIKLLLQGPKVYVATGNEGNEARDYEFDLRTEAAIIHYHSPYPEVRSVTAPGDDPDAPCETFRAYFLGLILMSGATAINTFFSPRQPSISLSATVLQLLIAPAGWGMAKVMPDWGFTLFGTRVSLNPGPWNYKEQVLTTIIFSMSSSPAGTYYVYLVQQLPQYLGHRWVTFAYEIVLALATQLFGVGIAGLLRRFVVYPSTAIFPKVFPSLALNRALTLPEKKGEVINGWALSRYRFFLYAFAIMFVYFWIPNFLFKALRSFNWMTWIAPENFTLAMITGFWGGMGFNPWATFDYNVSGVGDFLITPWFSTIQQYAARVLSGLIIIGMYWGNMYWSAYMPINSNEAFANDGQRYNVTRVLNEKMNAIDLDAYREYGPPFFSGANVFGQGAWFAWYPMTLFGVTISYWDALKKSAKDMWTGLRYRKSIYECYKDPFTRDIAKYREVPDWWFMVILGGAFALGVVALEVWPVSTPWWALLCVIGISAVMLIPATLLMASANVTMGFNVLFQLLAGTWFVGNPEALIIVTAFGQNFDAQAMDYISGQKMGHYAKVPPRAVFRGQVIGVIINCFIFVGMLDWMVSSYDDGTLCTWANKQHFVCTNAVLVFTSSILYGAFGVKNMFALYPILPYCFIIGSVIGITFGLTRRYGSSIKDYFRRTSSESRFASLEKWCFSPLSALHWFDPAICWSGALNWTGGNNLSYATNGVYLAFIFMYYIKRHYLAWWEKYNYLLEAGFGVGIAISGIVQTFALDFTGVGDKLDWWGISVTTAGVDFRAYNQNATLYSIPDSGYFGPSPDQYPMNFS</sequence>
<feature type="transmembrane region" description="Helical" evidence="10">
    <location>
        <begin position="841"/>
        <end position="861"/>
    </location>
</feature>
<protein>
    <recommendedName>
        <fullName evidence="13">Oligopeptide transporter 2</fullName>
    </recommendedName>
</protein>
<dbReference type="GO" id="GO:0015031">
    <property type="term" value="P:protein transport"/>
    <property type="evidence" value="ECO:0007669"/>
    <property type="project" value="UniProtKB-KW"/>
</dbReference>
<evidence type="ECO:0000256" key="7">
    <source>
        <dbReference type="ARBA" id="ARBA00022989"/>
    </source>
</evidence>
<feature type="transmembrane region" description="Helical" evidence="10">
    <location>
        <begin position="176"/>
        <end position="194"/>
    </location>
</feature>
<dbReference type="GO" id="GO:0035673">
    <property type="term" value="F:oligopeptide transmembrane transporter activity"/>
    <property type="evidence" value="ECO:0007669"/>
    <property type="project" value="InterPro"/>
</dbReference>
<keyword evidence="12" id="KW-1185">Reference proteome</keyword>
<comment type="subcellular location">
    <subcellularLocation>
        <location evidence="1">Membrane</location>
        <topology evidence="1">Multi-pass membrane protein</topology>
    </subcellularLocation>
</comment>
<dbReference type="AlphaFoldDB" id="A0AA39GTF8"/>
<evidence type="ECO:0000256" key="6">
    <source>
        <dbReference type="ARBA" id="ARBA00022927"/>
    </source>
</evidence>
<dbReference type="PANTHER" id="PTHR22601">
    <property type="entry name" value="ISP4 LIKE PROTEIN"/>
    <property type="match status" value="1"/>
</dbReference>
<feature type="transmembrane region" description="Helical" evidence="10">
    <location>
        <begin position="349"/>
        <end position="368"/>
    </location>
</feature>
<feature type="transmembrane region" description="Helical" evidence="10">
    <location>
        <begin position="733"/>
        <end position="755"/>
    </location>
</feature>
<feature type="compositionally biased region" description="Polar residues" evidence="9">
    <location>
        <begin position="1"/>
        <end position="11"/>
    </location>
</feature>
<dbReference type="InterPro" id="IPR004813">
    <property type="entry name" value="OPT"/>
</dbReference>